<reference evidence="1" key="2">
    <citation type="journal article" date="2015" name="Data Brief">
        <title>Shoot transcriptome of the giant reed, Arundo donax.</title>
        <authorList>
            <person name="Barrero R.A."/>
            <person name="Guerrero F.D."/>
            <person name="Moolhuijzen P."/>
            <person name="Goolsby J.A."/>
            <person name="Tidwell J."/>
            <person name="Bellgard S.E."/>
            <person name="Bellgard M.I."/>
        </authorList>
    </citation>
    <scope>NUCLEOTIDE SEQUENCE</scope>
    <source>
        <tissue evidence="1">Shoot tissue taken approximately 20 cm above the soil surface</tissue>
    </source>
</reference>
<protein>
    <submittedName>
        <fullName evidence="1">Uncharacterized protein</fullName>
    </submittedName>
</protein>
<sequence>MQSYLISAILS</sequence>
<accession>A0A0A9ANS6</accession>
<name>A0A0A9ANS6_ARUDO</name>
<dbReference type="EMBL" id="GBRH01245104">
    <property type="protein sequence ID" value="JAD52791.1"/>
    <property type="molecule type" value="Transcribed_RNA"/>
</dbReference>
<organism evidence="1">
    <name type="scientific">Arundo donax</name>
    <name type="common">Giant reed</name>
    <name type="synonym">Donax arundinaceus</name>
    <dbReference type="NCBI Taxonomy" id="35708"/>
    <lineage>
        <taxon>Eukaryota</taxon>
        <taxon>Viridiplantae</taxon>
        <taxon>Streptophyta</taxon>
        <taxon>Embryophyta</taxon>
        <taxon>Tracheophyta</taxon>
        <taxon>Spermatophyta</taxon>
        <taxon>Magnoliopsida</taxon>
        <taxon>Liliopsida</taxon>
        <taxon>Poales</taxon>
        <taxon>Poaceae</taxon>
        <taxon>PACMAD clade</taxon>
        <taxon>Arundinoideae</taxon>
        <taxon>Arundineae</taxon>
        <taxon>Arundo</taxon>
    </lineage>
</organism>
<reference evidence="1" key="1">
    <citation type="submission" date="2014-09" db="EMBL/GenBank/DDBJ databases">
        <authorList>
            <person name="Magalhaes I.L.F."/>
            <person name="Oliveira U."/>
            <person name="Santos F.R."/>
            <person name="Vidigal T.H.D.A."/>
            <person name="Brescovit A.D."/>
            <person name="Santos A.J."/>
        </authorList>
    </citation>
    <scope>NUCLEOTIDE SEQUENCE</scope>
    <source>
        <tissue evidence="1">Shoot tissue taken approximately 20 cm above the soil surface</tissue>
    </source>
</reference>
<evidence type="ECO:0000313" key="1">
    <source>
        <dbReference type="EMBL" id="JAD52791.1"/>
    </source>
</evidence>
<proteinExistence type="predicted"/>